<feature type="compositionally biased region" description="Basic and acidic residues" evidence="1">
    <location>
        <begin position="180"/>
        <end position="189"/>
    </location>
</feature>
<accession>A0A094QR03</accession>
<organism evidence="2">
    <name type="scientific">freshwater metagenome</name>
    <dbReference type="NCBI Taxonomy" id="449393"/>
    <lineage>
        <taxon>unclassified sequences</taxon>
        <taxon>metagenomes</taxon>
        <taxon>ecological metagenomes</taxon>
    </lineage>
</organism>
<reference evidence="2" key="1">
    <citation type="submission" date="2014-05" db="EMBL/GenBank/DDBJ databases">
        <title>Key roles for freshwater Actinobacteria revealed by deep metagenomic sequencing.</title>
        <authorList>
            <person name="Ghai R."/>
            <person name="Mizuno C.M."/>
            <person name="Picazo A."/>
            <person name="Camacho A."/>
            <person name="Rodriguez-Valera F."/>
        </authorList>
    </citation>
    <scope>NUCLEOTIDE SEQUENCE</scope>
</reference>
<comment type="caution">
    <text evidence="2">The sequence shown here is derived from an EMBL/GenBank/DDBJ whole genome shotgun (WGS) entry which is preliminary data.</text>
</comment>
<protein>
    <submittedName>
        <fullName evidence="2">Uncharacterized protein</fullName>
    </submittedName>
</protein>
<evidence type="ECO:0000313" key="2">
    <source>
        <dbReference type="EMBL" id="KGA17091.1"/>
    </source>
</evidence>
<feature type="compositionally biased region" description="Low complexity" evidence="1">
    <location>
        <begin position="33"/>
        <end position="45"/>
    </location>
</feature>
<evidence type="ECO:0000256" key="1">
    <source>
        <dbReference type="SAM" id="MobiDB-lite"/>
    </source>
</evidence>
<feature type="region of interest" description="Disordered" evidence="1">
    <location>
        <begin position="33"/>
        <end position="53"/>
    </location>
</feature>
<proteinExistence type="predicted"/>
<dbReference type="AlphaFoldDB" id="A0A094QR03"/>
<gene>
    <name evidence="2" type="ORF">GM50_12730</name>
</gene>
<sequence>MKNDQRSDRQNIGEERKDESVFAKVKITQTITSTSISKGSKSSTTEVRRHTRISSRRFTGANEAIELQPFDLAGMNSAGVISAGGLGGPHAYLDAVAKLQKSGVLSFNDINILPTDDNRAQWITDANTLIEDFNAWAMQNNVDTKREQSAPSQRDPGSHQAVAVDAFDRHSTEQQVGKDGGNDRSARSKEFTIIHSSILSRKAEVSHV</sequence>
<feature type="region of interest" description="Disordered" evidence="1">
    <location>
        <begin position="167"/>
        <end position="189"/>
    </location>
</feature>
<dbReference type="EMBL" id="JNSK01000050">
    <property type="protein sequence ID" value="KGA17091.1"/>
    <property type="molecule type" value="Genomic_DNA"/>
</dbReference>
<name>A0A094QR03_9ZZZZ</name>